<dbReference type="GO" id="GO:0007032">
    <property type="term" value="P:endosome organization"/>
    <property type="evidence" value="ECO:0007669"/>
    <property type="project" value="TreeGrafter"/>
</dbReference>
<dbReference type="GO" id="GO:0016197">
    <property type="term" value="P:endosomal transport"/>
    <property type="evidence" value="ECO:0007669"/>
    <property type="project" value="TreeGrafter"/>
</dbReference>
<gene>
    <name evidence="2" type="ORF">MKW98_022809</name>
</gene>
<dbReference type="InterPro" id="IPR028191">
    <property type="entry name" value="WASH-4_N"/>
</dbReference>
<dbReference type="PANTHER" id="PTHR31409:SF0">
    <property type="entry name" value="WASH COMPLEX SUBUNIT 4"/>
    <property type="match status" value="1"/>
</dbReference>
<dbReference type="AlphaFoldDB" id="A0AAD4XZR5"/>
<feature type="domain" description="WASH complex subunit 4 N-terminal" evidence="1">
    <location>
        <begin position="24"/>
        <end position="244"/>
    </location>
</feature>
<protein>
    <recommendedName>
        <fullName evidence="1">WASH complex subunit 4 N-terminal domain-containing protein</fullName>
    </recommendedName>
</protein>
<dbReference type="GO" id="GO:0071203">
    <property type="term" value="C:WASH complex"/>
    <property type="evidence" value="ECO:0007669"/>
    <property type="project" value="InterPro"/>
</dbReference>
<dbReference type="PANTHER" id="PTHR31409">
    <property type="entry name" value="WASH COMPLEX SUBUNIT 4"/>
    <property type="match status" value="1"/>
</dbReference>
<dbReference type="Proteomes" id="UP001202328">
    <property type="component" value="Unassembled WGS sequence"/>
</dbReference>
<reference evidence="2" key="1">
    <citation type="submission" date="2022-04" db="EMBL/GenBank/DDBJ databases">
        <title>A functionally conserved STORR gene fusion in Papaver species that diverged 16.8 million years ago.</title>
        <authorList>
            <person name="Catania T."/>
        </authorList>
    </citation>
    <scope>NUCLEOTIDE SEQUENCE</scope>
    <source>
        <strain evidence="2">S-188037</strain>
    </source>
</reference>
<keyword evidence="3" id="KW-1185">Reference proteome</keyword>
<evidence type="ECO:0000313" key="3">
    <source>
        <dbReference type="Proteomes" id="UP001202328"/>
    </source>
</evidence>
<sequence length="402" mass="45642">MASVALEEQQEKLRRLVDDWRLQSNVLSSSTFDACSSNYDPIRVFAEPLEHSSLSTLVESDNVAVSKFVAVLSYDCSEISRLSQYARRNIYRQLSLFGHGSNPQEMLLEGEPQKAFGHALPLFMELSDITRRMSAVMCNLLQQLDFIYSLQDKNGTPCISFKNITLVTAFTSLGDGLAMFLTLDEVLANNDHIKNYLSLFTSMLNKVKLEVDNIGIAVGDLDCLDQVVSHLGRLLEFGLFKRLLPIIPRLDTWKESLLDRKEILHYVALLLFGTYATAQMPEKRFGKVIKEMLQVVPVIYCEGGFRFILLDLLRSQDATNESATVKNKYLIHLNEMYSRDWQPMKNALACWVASFQSTIYQMVELSKVEACLTLHFKQIIQGWKDGPVSSPLRSSTVNIHLF</sequence>
<evidence type="ECO:0000259" key="1">
    <source>
        <dbReference type="Pfam" id="PF14745"/>
    </source>
</evidence>
<dbReference type="EMBL" id="JAJJMB010000061">
    <property type="protein sequence ID" value="KAI3963387.1"/>
    <property type="molecule type" value="Genomic_DNA"/>
</dbReference>
<accession>A0AAD4XZR5</accession>
<name>A0AAD4XZR5_9MAGN</name>
<dbReference type="InterPro" id="IPR027307">
    <property type="entry name" value="WASH7"/>
</dbReference>
<comment type="caution">
    <text evidence="2">The sequence shown here is derived from an EMBL/GenBank/DDBJ whole genome shotgun (WGS) entry which is preliminary data.</text>
</comment>
<evidence type="ECO:0000313" key="2">
    <source>
        <dbReference type="EMBL" id="KAI3963387.1"/>
    </source>
</evidence>
<organism evidence="2 3">
    <name type="scientific">Papaver atlanticum</name>
    <dbReference type="NCBI Taxonomy" id="357466"/>
    <lineage>
        <taxon>Eukaryota</taxon>
        <taxon>Viridiplantae</taxon>
        <taxon>Streptophyta</taxon>
        <taxon>Embryophyta</taxon>
        <taxon>Tracheophyta</taxon>
        <taxon>Spermatophyta</taxon>
        <taxon>Magnoliopsida</taxon>
        <taxon>Ranunculales</taxon>
        <taxon>Papaveraceae</taxon>
        <taxon>Papaveroideae</taxon>
        <taxon>Papaver</taxon>
    </lineage>
</organism>
<dbReference type="Pfam" id="PF14745">
    <property type="entry name" value="WASH-4_N"/>
    <property type="match status" value="1"/>
</dbReference>
<dbReference type="GO" id="GO:0005768">
    <property type="term" value="C:endosome"/>
    <property type="evidence" value="ECO:0007669"/>
    <property type="project" value="TreeGrafter"/>
</dbReference>
<proteinExistence type="predicted"/>